<protein>
    <submittedName>
        <fullName evidence="3">Uncharacterized protein</fullName>
    </submittedName>
</protein>
<evidence type="ECO:0000256" key="1">
    <source>
        <dbReference type="SAM" id="Coils"/>
    </source>
</evidence>
<accession>A0A8K1CL70</accession>
<keyword evidence="1" id="KW-0175">Coiled coil</keyword>
<evidence type="ECO:0000313" key="3">
    <source>
        <dbReference type="EMBL" id="TMW65559.1"/>
    </source>
</evidence>
<evidence type="ECO:0000313" key="4">
    <source>
        <dbReference type="Proteomes" id="UP000794436"/>
    </source>
</evidence>
<evidence type="ECO:0000256" key="2">
    <source>
        <dbReference type="SAM" id="MobiDB-lite"/>
    </source>
</evidence>
<organism evidence="3 4">
    <name type="scientific">Pythium oligandrum</name>
    <name type="common">Mycoparasitic fungus</name>
    <dbReference type="NCBI Taxonomy" id="41045"/>
    <lineage>
        <taxon>Eukaryota</taxon>
        <taxon>Sar</taxon>
        <taxon>Stramenopiles</taxon>
        <taxon>Oomycota</taxon>
        <taxon>Peronosporomycetes</taxon>
        <taxon>Pythiales</taxon>
        <taxon>Pythiaceae</taxon>
        <taxon>Pythium</taxon>
    </lineage>
</organism>
<dbReference type="Gene3D" id="1.10.287.1490">
    <property type="match status" value="1"/>
</dbReference>
<dbReference type="EMBL" id="SPLM01000037">
    <property type="protein sequence ID" value="TMW65559.1"/>
    <property type="molecule type" value="Genomic_DNA"/>
</dbReference>
<feature type="region of interest" description="Disordered" evidence="2">
    <location>
        <begin position="260"/>
        <end position="314"/>
    </location>
</feature>
<feature type="coiled-coil region" evidence="1">
    <location>
        <begin position="144"/>
        <end position="251"/>
    </location>
</feature>
<reference evidence="3" key="1">
    <citation type="submission" date="2019-03" db="EMBL/GenBank/DDBJ databases">
        <title>Long read genome sequence of the mycoparasitic Pythium oligandrum ATCC 38472 isolated from sugarbeet rhizosphere.</title>
        <authorList>
            <person name="Gaulin E."/>
        </authorList>
    </citation>
    <scope>NUCLEOTIDE SEQUENCE</scope>
    <source>
        <strain evidence="3">ATCC 38472_TT</strain>
    </source>
</reference>
<dbReference type="AlphaFoldDB" id="A0A8K1CL70"/>
<proteinExistence type="predicted"/>
<name>A0A8K1CL70_PYTOL</name>
<dbReference type="OrthoDB" id="109290at2759"/>
<gene>
    <name evidence="3" type="ORF">Poli38472_008201</name>
</gene>
<sequence>MARNEDDVAALAALQAQGPGRLSAMAPQRRMSHICPHCQQGFSAASLPIHMRRCRALLPDPEAEAAAAAKATEKPAKPPKKRHVPTLVDLCLKFITRNFQGVCMDKVVAAPEHEAALIESLPPELVHRIIVNLVYENKQVAVKADKQRSKVRELQQALDEQTHQRGQLEGFRHQATMFRSRLGEQDQLLDRLRRDLEIVNQEFNAAKQENQQLRTQFSGFEKLQHRLEARINALSAENDKLKADVRNAQKKEMDAFKRLASAAKGPQTRTASRTEPRAQPQAAPKRPRQQSTSLATRRVQPRPETSASTTKIPLPASLSEAYLAKCVISDT</sequence>
<comment type="caution">
    <text evidence="3">The sequence shown here is derived from an EMBL/GenBank/DDBJ whole genome shotgun (WGS) entry which is preliminary data.</text>
</comment>
<keyword evidence="4" id="KW-1185">Reference proteome</keyword>
<dbReference type="Proteomes" id="UP000794436">
    <property type="component" value="Unassembled WGS sequence"/>
</dbReference>